<reference evidence="7" key="2">
    <citation type="submission" date="2015-03" db="EMBL/GenBank/DDBJ databases">
        <title>Genome sequence of Azospirillum thiophilum strain DSM 21654T.</title>
        <authorList>
            <person name="Kwak Y."/>
            <person name="Shin J.-H."/>
        </authorList>
    </citation>
    <scope>NUCLEOTIDE SEQUENCE [LARGE SCALE GENOMIC DNA]</scope>
    <source>
        <strain evidence="7">DSM 15199</strain>
    </source>
</reference>
<dbReference type="Gene3D" id="3.55.50.10">
    <property type="entry name" value="Baseplate protein-like domains"/>
    <property type="match status" value="1"/>
</dbReference>
<organism evidence="6 7">
    <name type="scientific">Photorhabdus thracensis</name>
    <dbReference type="NCBI Taxonomy" id="230089"/>
    <lineage>
        <taxon>Bacteria</taxon>
        <taxon>Pseudomonadati</taxon>
        <taxon>Pseudomonadota</taxon>
        <taxon>Gammaproteobacteria</taxon>
        <taxon>Enterobacterales</taxon>
        <taxon>Morganellaceae</taxon>
        <taxon>Photorhabdus</taxon>
    </lineage>
</organism>
<dbReference type="InterPro" id="IPR006533">
    <property type="entry name" value="T6SS_Vgr_RhsGE"/>
</dbReference>
<dbReference type="Pfam" id="PF05954">
    <property type="entry name" value="Phage_GPD"/>
    <property type="match status" value="1"/>
</dbReference>
<keyword evidence="3" id="KW-0964">Secreted</keyword>
<dbReference type="NCBIfam" id="TIGR03361">
    <property type="entry name" value="VI_Rhs_Vgr"/>
    <property type="match status" value="1"/>
</dbReference>
<evidence type="ECO:0000259" key="4">
    <source>
        <dbReference type="Pfam" id="PF04717"/>
    </source>
</evidence>
<gene>
    <name evidence="6" type="ORF">VY86_19675</name>
</gene>
<dbReference type="InterPro" id="IPR017847">
    <property type="entry name" value="T6SS_RhsGE_Vgr_subset"/>
</dbReference>
<dbReference type="Pfam" id="PF04717">
    <property type="entry name" value="Phage_base_V"/>
    <property type="match status" value="1"/>
</dbReference>
<feature type="domain" description="Gp5/Type VI secretion system Vgr C-terminal trimerisation" evidence="5">
    <location>
        <begin position="458"/>
        <end position="569"/>
    </location>
</feature>
<dbReference type="PATRIC" id="fig|230089.6.peg.4433"/>
<evidence type="ECO:0000256" key="2">
    <source>
        <dbReference type="ARBA" id="ARBA00005558"/>
    </source>
</evidence>
<dbReference type="AlphaFoldDB" id="A0A0F7LRG6"/>
<proteinExistence type="inferred from homology"/>
<evidence type="ECO:0000256" key="3">
    <source>
        <dbReference type="ARBA" id="ARBA00022525"/>
    </source>
</evidence>
<evidence type="ECO:0000313" key="6">
    <source>
        <dbReference type="EMBL" id="AKH65240.1"/>
    </source>
</evidence>
<dbReference type="SUPFAM" id="SSF69255">
    <property type="entry name" value="gp5 N-terminal domain-like"/>
    <property type="match status" value="1"/>
</dbReference>
<dbReference type="GO" id="GO:0005576">
    <property type="term" value="C:extracellular region"/>
    <property type="evidence" value="ECO:0007669"/>
    <property type="project" value="UniProtKB-SubCell"/>
</dbReference>
<comment type="subcellular location">
    <subcellularLocation>
        <location evidence="1">Secreted</location>
    </subcellularLocation>
</comment>
<dbReference type="OrthoDB" id="6710627at2"/>
<dbReference type="NCBIfam" id="TIGR01646">
    <property type="entry name" value="vgr_GE"/>
    <property type="match status" value="1"/>
</dbReference>
<dbReference type="Proteomes" id="UP000034866">
    <property type="component" value="Chromosome"/>
</dbReference>
<dbReference type="InterPro" id="IPR050708">
    <property type="entry name" value="T6SS_VgrG/RHS"/>
</dbReference>
<reference evidence="6 7" key="1">
    <citation type="journal article" date="2015" name="J. Biotechnol.">
        <title>Complete genome sequence of Photorhabdus temperata subsp. thracensis 39-8(T), an entomopathogenic bacterium for the improved commercial bioinsecticide.</title>
        <authorList>
            <person name="Kwak Y."/>
            <person name="Shin J.H."/>
        </authorList>
    </citation>
    <scope>NUCLEOTIDE SEQUENCE [LARGE SCALE GENOMIC DNA]</scope>
    <source>
        <strain evidence="6 7">DSM 15199</strain>
    </source>
</reference>
<dbReference type="InterPro" id="IPR006531">
    <property type="entry name" value="Gp5/Vgr_OB"/>
</dbReference>
<keyword evidence="7" id="KW-1185">Reference proteome</keyword>
<protein>
    <submittedName>
        <fullName evidence="6">Uncharacterized protein</fullName>
    </submittedName>
</protein>
<sequence length="668" mass="73690">MLLGQKNRFLQVIGSLSNIVALSKIEGEEHLSQPYSFSVQLYSSADWDKLEPYIGKPLAFRIGEAPNYRIVHGILTELQQQGFTDGQFCYQARIEPWLKMLTLTRNLRVYQRISVPDMVCDIFRKRGFNDVELALKSHYPKLEYCMQYKESDFDFVTRQLEQAGIFYFFRHEEGRHVLVLADHPSTFTNAPLAVLPYQSKIGDQQGYGLRAWHIHRMIIPGSVEMNGYNVKNAAAVSASAKANSGYSVNPKLSIYDDRRQEEHNQLEAQAALCMEQWESQSHYARAVNSYPGLQVGHQFTLKGHVSADGRYAVGHQQLKAESNLEEGGLLFSSQVALFPANKVFRPRPSVIRPYISGVLSALVVGPSSEEIHTDAQGRIKIQFHWDKEHKKNDDSSCWVRVSQFWNGAKFGAQFVPRVGSEVLVSFVDGDPDSPLVTGTVYNGVKMPPFALPGQKTQSGIATRSSAKGTVEQGHQLCFEDKKGGEFILLHSQKDMRLKVKNDFSAQIDRNAQWEIEEKRDTQIKKGNDTLILSEGSALTEVKKGDKKQTLDRGNFTTTVSAGNYALKVSRGNAKINVGQKCTITASQGIELKVGASKLSITPAGITIKAPSVTVEGSGKLALKSSGIAELTGTTVKVAGSAMAQLKGGIVQVDATGIAMVKGILTKIG</sequence>
<dbReference type="Gene3D" id="2.30.110.50">
    <property type="match status" value="1"/>
</dbReference>
<dbReference type="InterPro" id="IPR054030">
    <property type="entry name" value="Gp5_Vgr_C"/>
</dbReference>
<evidence type="ECO:0000256" key="1">
    <source>
        <dbReference type="ARBA" id="ARBA00004613"/>
    </source>
</evidence>
<dbReference type="SUPFAM" id="SSF69349">
    <property type="entry name" value="Phage fibre proteins"/>
    <property type="match status" value="1"/>
</dbReference>
<dbReference type="RefSeq" id="WP_046976224.1">
    <property type="nucleotide sequence ID" value="NZ_CAWQPG010000322.1"/>
</dbReference>
<feature type="domain" description="Gp5/Type VI secretion system Vgr protein OB-fold" evidence="4">
    <location>
        <begin position="372"/>
        <end position="441"/>
    </location>
</feature>
<dbReference type="PANTHER" id="PTHR32305">
    <property type="match status" value="1"/>
</dbReference>
<accession>A0A0F7LRG6</accession>
<dbReference type="Gene3D" id="2.40.50.230">
    <property type="entry name" value="Gp5 N-terminal domain"/>
    <property type="match status" value="1"/>
</dbReference>
<dbReference type="KEGG" id="ptt:VY86_19675"/>
<evidence type="ECO:0000313" key="7">
    <source>
        <dbReference type="Proteomes" id="UP000034866"/>
    </source>
</evidence>
<comment type="similarity">
    <text evidence="2">Belongs to the VgrG protein family.</text>
</comment>
<dbReference type="Gene3D" id="4.10.220.110">
    <property type="match status" value="1"/>
</dbReference>
<dbReference type="PANTHER" id="PTHR32305:SF15">
    <property type="entry name" value="PROTEIN RHSA-RELATED"/>
    <property type="match status" value="1"/>
</dbReference>
<name>A0A0F7LRG6_9GAMM</name>
<dbReference type="EMBL" id="CP011104">
    <property type="protein sequence ID" value="AKH65240.1"/>
    <property type="molecule type" value="Genomic_DNA"/>
</dbReference>
<dbReference type="SUPFAM" id="SSF69279">
    <property type="entry name" value="Phage tail proteins"/>
    <property type="match status" value="2"/>
</dbReference>
<dbReference type="Pfam" id="PF22178">
    <property type="entry name" value="Gp5_trimer_C"/>
    <property type="match status" value="1"/>
</dbReference>
<evidence type="ECO:0000259" key="5">
    <source>
        <dbReference type="Pfam" id="PF22178"/>
    </source>
</evidence>
<dbReference type="InterPro" id="IPR037026">
    <property type="entry name" value="Vgr_OB-fold_dom_sf"/>
</dbReference>
<dbReference type="STRING" id="230089.VY86_19675"/>